<reference evidence="4" key="1">
    <citation type="submission" date="2021-01" db="EMBL/GenBank/DDBJ databases">
        <authorList>
            <person name="Corre E."/>
            <person name="Pelletier E."/>
            <person name="Niang G."/>
            <person name="Scheremetjew M."/>
            <person name="Finn R."/>
            <person name="Kale V."/>
            <person name="Holt S."/>
            <person name="Cochrane G."/>
            <person name="Meng A."/>
            <person name="Brown T."/>
            <person name="Cohen L."/>
        </authorList>
    </citation>
    <scope>NUCLEOTIDE SEQUENCE</scope>
    <source>
        <strain evidence="4">CCMP2078</strain>
    </source>
</reference>
<dbReference type="InterPro" id="IPR016149">
    <property type="entry name" value="Casein_kin_II_reg-sub_N"/>
</dbReference>
<dbReference type="Gene3D" id="2.20.25.20">
    <property type="match status" value="1"/>
</dbReference>
<dbReference type="FunFam" id="1.10.1820.10:FF:000005">
    <property type="entry name" value="Casein kinase II subunit beta"/>
    <property type="match status" value="1"/>
</dbReference>
<gene>
    <name evidence="4" type="ORF">PPYR1160_LOCUS7567</name>
</gene>
<comment type="similarity">
    <text evidence="1 2">Belongs to the casein kinase 2 subunit beta family.</text>
</comment>
<dbReference type="PRINTS" id="PR00472">
    <property type="entry name" value="CASNKINASEII"/>
</dbReference>
<evidence type="ECO:0000256" key="2">
    <source>
        <dbReference type="RuleBase" id="RU361268"/>
    </source>
</evidence>
<dbReference type="EMBL" id="HBEA01009824">
    <property type="protein sequence ID" value="CAD8258066.1"/>
    <property type="molecule type" value="Transcribed_RNA"/>
</dbReference>
<feature type="compositionally biased region" description="Polar residues" evidence="3">
    <location>
        <begin position="293"/>
        <end position="305"/>
    </location>
</feature>
<organism evidence="4">
    <name type="scientific">Pinguiococcus pyrenoidosus</name>
    <dbReference type="NCBI Taxonomy" id="172671"/>
    <lineage>
        <taxon>Eukaryota</taxon>
        <taxon>Sar</taxon>
        <taxon>Stramenopiles</taxon>
        <taxon>Ochrophyta</taxon>
        <taxon>Pinguiophyceae</taxon>
        <taxon>Pinguiochrysidales</taxon>
        <taxon>Pinguiochrysidaceae</taxon>
        <taxon>Pinguiococcus</taxon>
    </lineage>
</organism>
<dbReference type="GO" id="GO:0019887">
    <property type="term" value="F:protein kinase regulator activity"/>
    <property type="evidence" value="ECO:0007669"/>
    <property type="project" value="InterPro"/>
</dbReference>
<dbReference type="InterPro" id="IPR035991">
    <property type="entry name" value="Casein_kinase_II_beta-like"/>
</dbReference>
<dbReference type="GO" id="GO:0005956">
    <property type="term" value="C:protein kinase CK2 complex"/>
    <property type="evidence" value="ECO:0007669"/>
    <property type="project" value="UniProtKB-UniRule"/>
</dbReference>
<sequence>MTQNGDADWDQLLEHQSQRLEGSGIGTSGPPGRGVPDLEESSDLSGSEEETTWISWFCNLRGNEFFVEVDEAYIQDDFNLTGLASMVPYYDYALDLILDLEFPTDVLTEEQQELVENAAEMLYGLIHARYVLTNRGMDQMLEKYRRAEFGRCPRVLCRGQAVLPTGLSDMPRHDQVKIYCPSCREVYTPKSSRQGSLDGAYFGTTFAHLMLMCHPEAIPNPGLDKYEPRIYGFRISKKSIYYTREEAGSNGASGKSGADHSSRRRLESRSSAGRSAHGGGGAATRTRDAPRGQSETAAAGSTQRSSRPEAPKTAAHPPPAPSNDSAPAVEAELPKTAAS</sequence>
<feature type="region of interest" description="Disordered" evidence="3">
    <location>
        <begin position="19"/>
        <end position="44"/>
    </location>
</feature>
<evidence type="ECO:0000313" key="4">
    <source>
        <dbReference type="EMBL" id="CAD8258066.1"/>
    </source>
</evidence>
<evidence type="ECO:0000256" key="3">
    <source>
        <dbReference type="SAM" id="MobiDB-lite"/>
    </source>
</evidence>
<dbReference type="SUPFAM" id="SSF57798">
    <property type="entry name" value="Casein kinase II beta subunit"/>
    <property type="match status" value="1"/>
</dbReference>
<dbReference type="SMART" id="SM01085">
    <property type="entry name" value="CK_II_beta"/>
    <property type="match status" value="1"/>
</dbReference>
<accession>A0A7R9U8W1</accession>
<dbReference type="PANTHER" id="PTHR11740">
    <property type="entry name" value="CASEIN KINASE II SUBUNIT BETA"/>
    <property type="match status" value="1"/>
</dbReference>
<dbReference type="InterPro" id="IPR000704">
    <property type="entry name" value="Casein_kinase_II_reg-sub"/>
</dbReference>
<dbReference type="PANTHER" id="PTHR11740:SF38">
    <property type="entry name" value="CASEIN KINASE II SUBUNIT BETA"/>
    <property type="match status" value="1"/>
</dbReference>
<evidence type="ECO:0000256" key="1">
    <source>
        <dbReference type="ARBA" id="ARBA00006941"/>
    </source>
</evidence>
<name>A0A7R9U8W1_9STRA</name>
<comment type="subunit">
    <text evidence="2">Tetramer of two alpha and two beta subunits.</text>
</comment>
<dbReference type="FunFam" id="2.20.25.20:FF:000001">
    <property type="entry name" value="Casein kinase II subunit beta"/>
    <property type="match status" value="1"/>
</dbReference>
<protein>
    <recommendedName>
        <fullName evidence="2">Casein kinase II subunit beta</fullName>
        <shortName evidence="2">CK II beta</shortName>
    </recommendedName>
</protein>
<dbReference type="Pfam" id="PF01214">
    <property type="entry name" value="CK_II_beta"/>
    <property type="match status" value="1"/>
</dbReference>
<feature type="compositionally biased region" description="Gly residues" evidence="3">
    <location>
        <begin position="23"/>
        <end position="32"/>
    </location>
</feature>
<dbReference type="AlphaFoldDB" id="A0A7R9U8W1"/>
<feature type="compositionally biased region" description="Basic and acidic residues" evidence="3">
    <location>
        <begin position="257"/>
        <end position="268"/>
    </location>
</feature>
<proteinExistence type="inferred from homology"/>
<dbReference type="GO" id="GO:0005737">
    <property type="term" value="C:cytoplasm"/>
    <property type="evidence" value="ECO:0007669"/>
    <property type="project" value="TreeGrafter"/>
</dbReference>
<dbReference type="Gene3D" id="1.10.1820.10">
    <property type="entry name" value="protein kinase ck2 holoenzyme, chain C, domain 1"/>
    <property type="match status" value="1"/>
</dbReference>
<feature type="region of interest" description="Disordered" evidence="3">
    <location>
        <begin position="246"/>
        <end position="339"/>
    </location>
</feature>